<dbReference type="EMBL" id="LCOK01000049">
    <property type="protein sequence ID" value="KKU75522.1"/>
    <property type="molecule type" value="Genomic_DNA"/>
</dbReference>
<accession>A0A0G1T1A4</accession>
<comment type="caution">
    <text evidence="2">The sequence shown here is derived from an EMBL/GenBank/DDBJ whole genome shotgun (WGS) entry which is preliminary data.</text>
</comment>
<dbReference type="PANTHER" id="PTHR34322">
    <property type="entry name" value="TRANSPOSASE, Y1_TNP DOMAIN-CONTAINING"/>
    <property type="match status" value="1"/>
</dbReference>
<evidence type="ECO:0000313" key="2">
    <source>
        <dbReference type="EMBL" id="KKU75522.1"/>
    </source>
</evidence>
<proteinExistence type="predicted"/>
<gene>
    <name evidence="2" type="ORF">UY02_C0049G0006</name>
</gene>
<dbReference type="Pfam" id="PF01797">
    <property type="entry name" value="Y1_Tnp"/>
    <property type="match status" value="1"/>
</dbReference>
<evidence type="ECO:0000259" key="1">
    <source>
        <dbReference type="SMART" id="SM01321"/>
    </source>
</evidence>
<dbReference type="AlphaFoldDB" id="A0A0G1T1A4"/>
<feature type="domain" description="Transposase IS200-like" evidence="1">
    <location>
        <begin position="7"/>
        <end position="156"/>
    </location>
</feature>
<dbReference type="InterPro" id="IPR002686">
    <property type="entry name" value="Transposase_17"/>
</dbReference>
<name>A0A0G1T1A4_9BACT</name>
<dbReference type="GO" id="GO:0004803">
    <property type="term" value="F:transposase activity"/>
    <property type="evidence" value="ECO:0007669"/>
    <property type="project" value="InterPro"/>
</dbReference>
<dbReference type="SMART" id="SM01321">
    <property type="entry name" value="Y1_Tnp"/>
    <property type="match status" value="1"/>
</dbReference>
<organism evidence="2 3">
    <name type="scientific">Candidatus Giovannonibacteria bacterium GW2011_GWB1_47_6b</name>
    <dbReference type="NCBI Taxonomy" id="1618655"/>
    <lineage>
        <taxon>Bacteria</taxon>
        <taxon>Candidatus Giovannoniibacteriota</taxon>
    </lineage>
</organism>
<dbReference type="PANTHER" id="PTHR34322:SF2">
    <property type="entry name" value="TRANSPOSASE IS200-LIKE DOMAIN-CONTAINING PROTEIN"/>
    <property type="match status" value="1"/>
</dbReference>
<evidence type="ECO:0000313" key="3">
    <source>
        <dbReference type="Proteomes" id="UP000034682"/>
    </source>
</evidence>
<protein>
    <recommendedName>
        <fullName evidence="1">Transposase IS200-like domain-containing protein</fullName>
    </recommendedName>
</protein>
<dbReference type="GO" id="GO:0006313">
    <property type="term" value="P:DNA transposition"/>
    <property type="evidence" value="ECO:0007669"/>
    <property type="project" value="InterPro"/>
</dbReference>
<sequence>MARTKFEQGKIYHIFNRGVEKRNIFLSDGDRWRFLQGLYLFNDEAGSLNLLYRLEQQKGKMHFGILRDYLRKAGIERKPLVRIMADCLKPNHFHLLVEEIQKNGISRFMQKLGVGYTKFFNKKYERVGPLFQGVFKAVEIKKDEQLHYIIAYINVINPGQELEPELKTAAKDPEEIMRFIEHYPWSTHLEYLGKRDSIITDMGIAAKIFPTPKSYLGFVRDIVRGKKSIGAAQNFLLE</sequence>
<dbReference type="SUPFAM" id="SSF143422">
    <property type="entry name" value="Transposase IS200-like"/>
    <property type="match status" value="1"/>
</dbReference>
<dbReference type="Gene3D" id="3.30.70.1290">
    <property type="entry name" value="Transposase IS200-like"/>
    <property type="match status" value="1"/>
</dbReference>
<dbReference type="Proteomes" id="UP000034682">
    <property type="component" value="Unassembled WGS sequence"/>
</dbReference>
<dbReference type="GO" id="GO:0003677">
    <property type="term" value="F:DNA binding"/>
    <property type="evidence" value="ECO:0007669"/>
    <property type="project" value="InterPro"/>
</dbReference>
<dbReference type="InterPro" id="IPR036515">
    <property type="entry name" value="Transposase_17_sf"/>
</dbReference>
<reference evidence="2 3" key="1">
    <citation type="journal article" date="2015" name="Nature">
        <title>rRNA introns, odd ribosomes, and small enigmatic genomes across a large radiation of phyla.</title>
        <authorList>
            <person name="Brown C.T."/>
            <person name="Hug L.A."/>
            <person name="Thomas B.C."/>
            <person name="Sharon I."/>
            <person name="Castelle C.J."/>
            <person name="Singh A."/>
            <person name="Wilkins M.J."/>
            <person name="Williams K.H."/>
            <person name="Banfield J.F."/>
        </authorList>
    </citation>
    <scope>NUCLEOTIDE SEQUENCE [LARGE SCALE GENOMIC DNA]</scope>
</reference>